<name>A0A6H1ZTQ0_9ZZZZ</name>
<dbReference type="AlphaFoldDB" id="A0A6H1ZTQ0"/>
<reference evidence="1" key="1">
    <citation type="submission" date="2020-03" db="EMBL/GenBank/DDBJ databases">
        <title>The deep terrestrial virosphere.</title>
        <authorList>
            <person name="Holmfeldt K."/>
            <person name="Nilsson E."/>
            <person name="Simone D."/>
            <person name="Lopez-Fernandez M."/>
            <person name="Wu X."/>
            <person name="de Brujin I."/>
            <person name="Lundin D."/>
            <person name="Andersson A."/>
            <person name="Bertilsson S."/>
            <person name="Dopson M."/>
        </authorList>
    </citation>
    <scope>NUCLEOTIDE SEQUENCE</scope>
    <source>
        <strain evidence="1">TM448A02062</strain>
    </source>
</reference>
<sequence length="131" mass="15142">MFRSIRLLVPPGTPETSPATKRIQLTEGVITHWWIGFPPGCNDLVHITIYEFEHQILPRGEDEDLYWGGYVYEIPEDYELVDEPYEIEVRAWNEDDIYKHIVMVGVALEELPEVTTEGLLQRLLKALTGES</sequence>
<protein>
    <submittedName>
        <fullName evidence="1">Uncharacterized protein</fullName>
    </submittedName>
</protein>
<dbReference type="EMBL" id="MT144251">
    <property type="protein sequence ID" value="QJA51303.1"/>
    <property type="molecule type" value="Genomic_DNA"/>
</dbReference>
<organism evidence="1">
    <name type="scientific">viral metagenome</name>
    <dbReference type="NCBI Taxonomy" id="1070528"/>
    <lineage>
        <taxon>unclassified sequences</taxon>
        <taxon>metagenomes</taxon>
        <taxon>organismal metagenomes</taxon>
    </lineage>
</organism>
<gene>
    <name evidence="1" type="ORF">TM448A02062_0015</name>
</gene>
<accession>A0A6H1ZTQ0</accession>
<proteinExistence type="predicted"/>
<evidence type="ECO:0000313" key="1">
    <source>
        <dbReference type="EMBL" id="QJA51303.1"/>
    </source>
</evidence>